<comment type="similarity">
    <text evidence="1">Belongs to the peptidase S9A family.</text>
</comment>
<keyword evidence="4" id="KW-0720">Serine protease</keyword>
<proteinExistence type="inferred from homology"/>
<accession>A0ABS7PY47</accession>
<evidence type="ECO:0000256" key="3">
    <source>
        <dbReference type="ARBA" id="ARBA00022801"/>
    </source>
</evidence>
<feature type="chain" id="PRO_5046392778" evidence="6">
    <location>
        <begin position="24"/>
        <end position="710"/>
    </location>
</feature>
<dbReference type="InterPro" id="IPR051543">
    <property type="entry name" value="Serine_Peptidase_S9A"/>
</dbReference>
<dbReference type="PANTHER" id="PTHR11757">
    <property type="entry name" value="PROTEASE FAMILY S9A OLIGOPEPTIDASE"/>
    <property type="match status" value="1"/>
</dbReference>
<reference evidence="9 10" key="1">
    <citation type="submission" date="2021-08" db="EMBL/GenBank/DDBJ databases">
        <authorList>
            <person name="Tuo L."/>
        </authorList>
    </citation>
    <scope>NUCLEOTIDE SEQUENCE [LARGE SCALE GENOMIC DNA]</scope>
    <source>
        <strain evidence="9 10">JCM 31229</strain>
    </source>
</reference>
<dbReference type="InterPro" id="IPR002470">
    <property type="entry name" value="Peptidase_S9A"/>
</dbReference>
<evidence type="ECO:0000256" key="2">
    <source>
        <dbReference type="ARBA" id="ARBA00022670"/>
    </source>
</evidence>
<evidence type="ECO:0000256" key="6">
    <source>
        <dbReference type="SAM" id="SignalP"/>
    </source>
</evidence>
<dbReference type="Pfam" id="PF02897">
    <property type="entry name" value="Peptidase_S9_N"/>
    <property type="match status" value="1"/>
</dbReference>
<gene>
    <name evidence="9" type="ORF">K7G82_28255</name>
</gene>
<dbReference type="Gene3D" id="3.40.50.1820">
    <property type="entry name" value="alpha/beta hydrolase"/>
    <property type="match status" value="1"/>
</dbReference>
<dbReference type="Gene3D" id="2.130.10.120">
    <property type="entry name" value="Prolyl oligopeptidase, N-terminal domain"/>
    <property type="match status" value="1"/>
</dbReference>
<dbReference type="SUPFAM" id="SSF53474">
    <property type="entry name" value="alpha/beta-Hydrolases"/>
    <property type="match status" value="1"/>
</dbReference>
<dbReference type="EMBL" id="JAINVV010000015">
    <property type="protein sequence ID" value="MBY8826228.1"/>
    <property type="molecule type" value="Genomic_DNA"/>
</dbReference>
<evidence type="ECO:0000256" key="5">
    <source>
        <dbReference type="SAM" id="MobiDB-lite"/>
    </source>
</evidence>
<dbReference type="SUPFAM" id="SSF50993">
    <property type="entry name" value="Peptidase/esterase 'gauge' domain"/>
    <property type="match status" value="1"/>
</dbReference>
<keyword evidence="6" id="KW-0732">Signal</keyword>
<comment type="caution">
    <text evidence="9">The sequence shown here is derived from an EMBL/GenBank/DDBJ whole genome shotgun (WGS) entry which is preliminary data.</text>
</comment>
<feature type="region of interest" description="Disordered" evidence="5">
    <location>
        <begin position="22"/>
        <end position="41"/>
    </location>
</feature>
<evidence type="ECO:0000256" key="1">
    <source>
        <dbReference type="ARBA" id="ARBA00005228"/>
    </source>
</evidence>
<evidence type="ECO:0000259" key="7">
    <source>
        <dbReference type="Pfam" id="PF00326"/>
    </source>
</evidence>
<feature type="domain" description="Peptidase S9A N-terminal" evidence="8">
    <location>
        <begin position="32"/>
        <end position="433"/>
    </location>
</feature>
<keyword evidence="10" id="KW-1185">Reference proteome</keyword>
<dbReference type="InterPro" id="IPR029058">
    <property type="entry name" value="AB_hydrolase_fold"/>
</dbReference>
<organism evidence="9 10">
    <name type="scientific">Sphingomonas colocasiae</name>
    <dbReference type="NCBI Taxonomy" id="1848973"/>
    <lineage>
        <taxon>Bacteria</taxon>
        <taxon>Pseudomonadati</taxon>
        <taxon>Pseudomonadota</taxon>
        <taxon>Alphaproteobacteria</taxon>
        <taxon>Sphingomonadales</taxon>
        <taxon>Sphingomonadaceae</taxon>
        <taxon>Sphingomonas</taxon>
    </lineage>
</organism>
<dbReference type="InterPro" id="IPR001375">
    <property type="entry name" value="Peptidase_S9_cat"/>
</dbReference>
<evidence type="ECO:0000313" key="9">
    <source>
        <dbReference type="EMBL" id="MBY8826228.1"/>
    </source>
</evidence>
<dbReference type="InterPro" id="IPR023302">
    <property type="entry name" value="Pept_S9A_N"/>
</dbReference>
<protein>
    <submittedName>
        <fullName evidence="9">S9 family peptidase</fullName>
    </submittedName>
</protein>
<feature type="signal peptide" evidence="6">
    <location>
        <begin position="1"/>
        <end position="23"/>
    </location>
</feature>
<feature type="domain" description="Peptidase S9 prolyl oligopeptidase catalytic" evidence="7">
    <location>
        <begin position="499"/>
        <end position="703"/>
    </location>
</feature>
<dbReference type="Pfam" id="PF00326">
    <property type="entry name" value="Peptidase_S9"/>
    <property type="match status" value="1"/>
</dbReference>
<evidence type="ECO:0000256" key="4">
    <source>
        <dbReference type="ARBA" id="ARBA00022825"/>
    </source>
</evidence>
<evidence type="ECO:0000259" key="8">
    <source>
        <dbReference type="Pfam" id="PF02897"/>
    </source>
</evidence>
<dbReference type="PRINTS" id="PR00862">
    <property type="entry name" value="PROLIGOPTASE"/>
</dbReference>
<name>A0ABS7PY47_9SPHN</name>
<keyword evidence="3" id="KW-0378">Hydrolase</keyword>
<dbReference type="Proteomes" id="UP000706039">
    <property type="component" value="Unassembled WGS sequence"/>
</dbReference>
<keyword evidence="2" id="KW-0645">Protease</keyword>
<dbReference type="PANTHER" id="PTHR11757:SF19">
    <property type="entry name" value="PROLYL ENDOPEPTIDASE-LIKE"/>
    <property type="match status" value="1"/>
</dbReference>
<sequence length="710" mass="78967">MATAITRAAQAAAALSICSGAAATPSPAPRPPVAEKRPHEIRAPFGAVRNDEYYWLRDDSRKDPDVLGYLQAENAYADVVLAGSRPLRETLYREMVARVKPDQSSLPYLRNGYLYYSRFTPGADYPVAARRKGDMDAPEQILLDMPVMAKGHGYFSATELVASPDNRLLAYAEDTVGRLQYSLKIKDLESGKLLSDQVTNVQPNFLWSNDGRTIFYIDKNPVTLRSQRIMAHDLGSPVSADRLVYEEKDESYYIHLGRTSDGRHLCIRSEATLTAEVRCAPADNPARFKVIVPREKGVFYRLDHQDGRWIARTNKDAPNFRIATARDADIGTGWSAWSDIVAASDQVVIEDAKAFATFLAIEERVDANKRIRLLDNSGQSIVAKADESAFTMRLSVNESFDTPWARYTYHSLVTPQRTYELNAATGERRLLKAEGVPGHDPSNYALERIWATARDGTKIPVTLAYAKGFRRDGSAPIYQYAYGTYGASLDLGFEPFLPSLLDRGIVYAFAHIRGGGELGKAWADGGRTLKKMNTFTDFIDVTRHLVDAGYGAKGRVMAVGESAGGALMGAVANMAPQEYRAIVAQVPFVDGVTTMLDPTIPLVTNEYEEWGNPANKRDYDYILNWSPYDNVRAQDYPAMFVGTGLWDSQVQYYEPAKWVARLRATKTDHNPLVFRTGMEAGHGGRSGRFQRYVAQAEYIAFGLERLGVTR</sequence>
<evidence type="ECO:0000313" key="10">
    <source>
        <dbReference type="Proteomes" id="UP000706039"/>
    </source>
</evidence>